<comment type="similarity">
    <text evidence="3 11">Belongs to the SHMT family.</text>
</comment>
<feature type="domain" description="Serine hydroxymethyltransferase-like" evidence="13">
    <location>
        <begin position="5"/>
        <end position="379"/>
    </location>
</feature>
<dbReference type="GO" id="GO:0032259">
    <property type="term" value="P:methylation"/>
    <property type="evidence" value="ECO:0007669"/>
    <property type="project" value="UniProtKB-KW"/>
</dbReference>
<dbReference type="InterPro" id="IPR001085">
    <property type="entry name" value="Ser_HO-MeTrfase"/>
</dbReference>
<dbReference type="EC" id="2.1.2.1" evidence="11"/>
<comment type="pathway">
    <text evidence="11">Amino-acid biosynthesis; glycine biosynthesis; glycine from L-serine: step 1/1.</text>
</comment>
<dbReference type="InterPro" id="IPR015421">
    <property type="entry name" value="PyrdxlP-dep_Trfase_major"/>
</dbReference>
<keyword evidence="7 11" id="KW-0028">Amino-acid biosynthesis</keyword>
<evidence type="ECO:0000256" key="1">
    <source>
        <dbReference type="ARBA" id="ARBA00001933"/>
    </source>
</evidence>
<dbReference type="PANTHER" id="PTHR11680:SF35">
    <property type="entry name" value="SERINE HYDROXYMETHYLTRANSFERASE 1"/>
    <property type="match status" value="1"/>
</dbReference>
<dbReference type="PIRSF" id="PIRSF000412">
    <property type="entry name" value="SHMT"/>
    <property type="match status" value="1"/>
</dbReference>
<accession>A0A0M9DCX2</accession>
<dbReference type="Proteomes" id="UP000037778">
    <property type="component" value="Unassembled WGS sequence"/>
</dbReference>
<dbReference type="InterPro" id="IPR015424">
    <property type="entry name" value="PyrdxlP-dep_Trfase"/>
</dbReference>
<evidence type="ECO:0000256" key="10">
    <source>
        <dbReference type="ARBA" id="ARBA00054606"/>
    </source>
</evidence>
<evidence type="ECO:0000256" key="6">
    <source>
        <dbReference type="ARBA" id="ARBA00022563"/>
    </source>
</evidence>
<evidence type="ECO:0000256" key="7">
    <source>
        <dbReference type="ARBA" id="ARBA00022605"/>
    </source>
</evidence>
<evidence type="ECO:0000256" key="2">
    <source>
        <dbReference type="ARBA" id="ARBA00004496"/>
    </source>
</evidence>
<evidence type="ECO:0000256" key="12">
    <source>
        <dbReference type="PIRSR" id="PIRSR000412-50"/>
    </source>
</evidence>
<dbReference type="HAMAP" id="MF_00051">
    <property type="entry name" value="SHMT"/>
    <property type="match status" value="1"/>
</dbReference>
<evidence type="ECO:0000313" key="14">
    <source>
        <dbReference type="EMBL" id="KOY77083.1"/>
    </source>
</evidence>
<dbReference type="AlphaFoldDB" id="A0A0M9DCX2"/>
<dbReference type="PROSITE" id="PS00096">
    <property type="entry name" value="SHMT"/>
    <property type="match status" value="1"/>
</dbReference>
<reference evidence="14 15" key="1">
    <citation type="journal article" date="2015" name="Genome Biol. Evol.">
        <title>Functionally Structured Genomes in Lactobacillus kunkeei Colonizing the Honey Crop and Food Products of Honeybees and Stingless Bees.</title>
        <authorList>
            <person name="Tamarit D."/>
            <person name="Ellegaard K.M."/>
            <person name="Wikander J."/>
            <person name="Olofsson T."/>
            <person name="Vasquez A."/>
            <person name="Andersson S.G."/>
        </authorList>
    </citation>
    <scope>NUCLEOTIDE SEQUENCE [LARGE SCALE GENOMIC DNA]</scope>
    <source>
        <strain evidence="14 15">LAko</strain>
    </source>
</reference>
<keyword evidence="9 11" id="KW-0663">Pyridoxal phosphate</keyword>
<comment type="subcellular location">
    <subcellularLocation>
        <location evidence="2 11">Cytoplasm</location>
    </subcellularLocation>
</comment>
<evidence type="ECO:0000256" key="8">
    <source>
        <dbReference type="ARBA" id="ARBA00022679"/>
    </source>
</evidence>
<gene>
    <name evidence="11 14" type="primary">glyA</name>
    <name evidence="14" type="ORF">RZ71_09900</name>
</gene>
<dbReference type="GO" id="GO:0019264">
    <property type="term" value="P:glycine biosynthetic process from serine"/>
    <property type="evidence" value="ECO:0007669"/>
    <property type="project" value="UniProtKB-UniRule"/>
</dbReference>
<dbReference type="Pfam" id="PF00464">
    <property type="entry name" value="SHMT"/>
    <property type="match status" value="1"/>
</dbReference>
<comment type="pathway">
    <text evidence="11">One-carbon metabolism; tetrahydrofolate interconversion.</text>
</comment>
<dbReference type="InterPro" id="IPR039429">
    <property type="entry name" value="SHMT-like_dom"/>
</dbReference>
<organism evidence="14 15">
    <name type="scientific">Apilactobacillus kunkeei</name>
    <dbReference type="NCBI Taxonomy" id="148814"/>
    <lineage>
        <taxon>Bacteria</taxon>
        <taxon>Bacillati</taxon>
        <taxon>Bacillota</taxon>
        <taxon>Bacilli</taxon>
        <taxon>Lactobacillales</taxon>
        <taxon>Lactobacillaceae</taxon>
        <taxon>Apilactobacillus</taxon>
    </lineage>
</organism>
<keyword evidence="8 11" id="KW-0808">Transferase</keyword>
<dbReference type="InterPro" id="IPR015422">
    <property type="entry name" value="PyrdxlP-dep_Trfase_small"/>
</dbReference>
<evidence type="ECO:0000256" key="4">
    <source>
        <dbReference type="ARBA" id="ARBA00011738"/>
    </source>
</evidence>
<proteinExistence type="inferred from homology"/>
<dbReference type="PATRIC" id="fig|148814.8.peg.184"/>
<dbReference type="GO" id="GO:0005829">
    <property type="term" value="C:cytosol"/>
    <property type="evidence" value="ECO:0007669"/>
    <property type="project" value="TreeGrafter"/>
</dbReference>
<protein>
    <recommendedName>
        <fullName evidence="11">Serine hydroxymethyltransferase</fullName>
        <shortName evidence="11">SHMT</shortName>
        <shortName evidence="11">Serine methylase</shortName>
        <ecNumber evidence="11">2.1.2.1</ecNumber>
    </recommendedName>
</protein>
<dbReference type="GO" id="GO:0004372">
    <property type="term" value="F:glycine hydroxymethyltransferase activity"/>
    <property type="evidence" value="ECO:0007669"/>
    <property type="project" value="UniProtKB-UniRule"/>
</dbReference>
<keyword evidence="15" id="KW-1185">Reference proteome</keyword>
<dbReference type="GO" id="GO:0008168">
    <property type="term" value="F:methyltransferase activity"/>
    <property type="evidence" value="ECO:0007669"/>
    <property type="project" value="UniProtKB-KW"/>
</dbReference>
<comment type="caution">
    <text evidence="14">The sequence shown here is derived from an EMBL/GenBank/DDBJ whole genome shotgun (WGS) entry which is preliminary data.</text>
</comment>
<evidence type="ECO:0000256" key="3">
    <source>
        <dbReference type="ARBA" id="ARBA00006376"/>
    </source>
</evidence>
<evidence type="ECO:0000256" key="5">
    <source>
        <dbReference type="ARBA" id="ARBA00022490"/>
    </source>
</evidence>
<dbReference type="InterPro" id="IPR049943">
    <property type="entry name" value="Ser_HO-MeTrfase-like"/>
</dbReference>
<keyword evidence="14" id="KW-0489">Methyltransferase</keyword>
<dbReference type="EMBL" id="JXCY01000002">
    <property type="protein sequence ID" value="KOY77083.1"/>
    <property type="molecule type" value="Genomic_DNA"/>
</dbReference>
<dbReference type="InterPro" id="IPR019798">
    <property type="entry name" value="Ser_HO-MeTrfase_PLP_BS"/>
</dbReference>
<feature type="modified residue" description="N6-(pyridoxal phosphate)lysine" evidence="11 12">
    <location>
        <position position="226"/>
    </location>
</feature>
<dbReference type="UniPathway" id="UPA00193"/>
<sequence length="410" mass="44978">MYDFSKEDPEIFKSIEHENNRQDNVIELIASENIASKAVCAAQGSVLTNKYAVGYPGKRVYTGNEAIDEIDKIAKKRAEELFHAEYANVHPHSGSQANQAVYAAFLQPGDRILAMSEHAGGHFTHGQKHNFSGQLYESHFYGVDPKTELLDFENIRQIALEVKPKLIIAGASAYSHIIYWDEFRKIADEVGAILMVDMAHIAGLVAAGVHPNPVEVADVVTTTTHKTLRGPRGGMILAKAKYADKLDYAVFPISQSGALEHVIAAKAVALGEALKPEFHYYAKNVIKNAKAMAKVFNQDEKIRVVSGDTENHEMTLDLNAVGLTGDQAAELLYSVGIATNKELLPLEDGDTMEGIRIGTPTITSRNFNEEEAAKVATIIVDVLNHPGHQNILDDAKQQVHDLVVKHPVNR</sequence>
<evidence type="ECO:0000256" key="9">
    <source>
        <dbReference type="ARBA" id="ARBA00022898"/>
    </source>
</evidence>
<dbReference type="RefSeq" id="WP_053791394.1">
    <property type="nucleotide sequence ID" value="NZ_JXCY01000002.1"/>
</dbReference>
<dbReference type="Gene3D" id="3.90.1150.10">
    <property type="entry name" value="Aspartate Aminotransferase, domain 1"/>
    <property type="match status" value="1"/>
</dbReference>
<comment type="cofactor">
    <cofactor evidence="1 11 12">
        <name>pyridoxal 5'-phosphate</name>
        <dbReference type="ChEBI" id="CHEBI:597326"/>
    </cofactor>
</comment>
<comment type="subunit">
    <text evidence="4 11">Homodimer.</text>
</comment>
<keyword evidence="5 11" id="KW-0963">Cytoplasm</keyword>
<evidence type="ECO:0000313" key="15">
    <source>
        <dbReference type="Proteomes" id="UP000037778"/>
    </source>
</evidence>
<evidence type="ECO:0000259" key="13">
    <source>
        <dbReference type="Pfam" id="PF00464"/>
    </source>
</evidence>
<name>A0A0M9DCX2_9LACO</name>
<comment type="catalytic activity">
    <reaction evidence="11">
        <text>(6R)-5,10-methylene-5,6,7,8-tetrahydrofolate + glycine + H2O = (6S)-5,6,7,8-tetrahydrofolate + L-serine</text>
        <dbReference type="Rhea" id="RHEA:15481"/>
        <dbReference type="ChEBI" id="CHEBI:15377"/>
        <dbReference type="ChEBI" id="CHEBI:15636"/>
        <dbReference type="ChEBI" id="CHEBI:33384"/>
        <dbReference type="ChEBI" id="CHEBI:57305"/>
        <dbReference type="ChEBI" id="CHEBI:57453"/>
        <dbReference type="EC" id="2.1.2.1"/>
    </reaction>
</comment>
<dbReference type="GO" id="GO:0030170">
    <property type="term" value="F:pyridoxal phosphate binding"/>
    <property type="evidence" value="ECO:0007669"/>
    <property type="project" value="UniProtKB-UniRule"/>
</dbReference>
<dbReference type="PANTHER" id="PTHR11680">
    <property type="entry name" value="SERINE HYDROXYMETHYLTRANSFERASE"/>
    <property type="match status" value="1"/>
</dbReference>
<evidence type="ECO:0000256" key="11">
    <source>
        <dbReference type="HAMAP-Rule" id="MF_00051"/>
    </source>
</evidence>
<comment type="caution">
    <text evidence="11">Lacks conserved residue(s) required for the propagation of feature annotation.</text>
</comment>
<dbReference type="NCBIfam" id="NF000586">
    <property type="entry name" value="PRK00011.1"/>
    <property type="match status" value="1"/>
</dbReference>
<dbReference type="UniPathway" id="UPA00288">
    <property type="reaction ID" value="UER01023"/>
</dbReference>
<dbReference type="SUPFAM" id="SSF53383">
    <property type="entry name" value="PLP-dependent transferases"/>
    <property type="match status" value="1"/>
</dbReference>
<dbReference type="CDD" id="cd00378">
    <property type="entry name" value="SHMT"/>
    <property type="match status" value="1"/>
</dbReference>
<comment type="function">
    <text evidence="10">Catalyzes the reversible interconversion of serine and glycine with tetrahydrofolate (THF) serving as the one-carbon carrier. This reaction serves as the major source of one-carbon groups required for the biosynthesis of purines, thymidylate, methionine, and other important biomolecules. Also exhibits THF-independent aldolase activity toward beta-hydroxyamino acids, producing glycine and aldehydes, via a retro-aldol mechanism. Thus, is able to catalyze the cleavage of L-allo-threonine.</text>
</comment>
<dbReference type="FunFam" id="3.40.640.10:FF:000001">
    <property type="entry name" value="Serine hydroxymethyltransferase"/>
    <property type="match status" value="1"/>
</dbReference>
<dbReference type="GO" id="GO:0035999">
    <property type="term" value="P:tetrahydrofolate interconversion"/>
    <property type="evidence" value="ECO:0007669"/>
    <property type="project" value="UniProtKB-UniRule"/>
</dbReference>
<dbReference type="Gene3D" id="3.40.640.10">
    <property type="entry name" value="Type I PLP-dependent aspartate aminotransferase-like (Major domain)"/>
    <property type="match status" value="1"/>
</dbReference>
<feature type="site" description="Plays an important role in substrate specificity" evidence="11">
    <location>
        <position position="225"/>
    </location>
</feature>
<keyword evidence="6 11" id="KW-0554">One-carbon metabolism</keyword>